<dbReference type="GO" id="GO:0046872">
    <property type="term" value="F:metal ion binding"/>
    <property type="evidence" value="ECO:0007669"/>
    <property type="project" value="UniProtKB-KW"/>
</dbReference>
<dbReference type="InterPro" id="IPR039650">
    <property type="entry name" value="HdrA-like"/>
</dbReference>
<evidence type="ECO:0000313" key="7">
    <source>
        <dbReference type="Proteomes" id="UP000293142"/>
    </source>
</evidence>
<organism evidence="6 7">
    <name type="scientific">Paenibacillus thalictri</name>
    <dbReference type="NCBI Taxonomy" id="2527873"/>
    <lineage>
        <taxon>Bacteria</taxon>
        <taxon>Bacillati</taxon>
        <taxon>Bacillota</taxon>
        <taxon>Bacilli</taxon>
        <taxon>Bacillales</taxon>
        <taxon>Paenibacillaceae</taxon>
        <taxon>Paenibacillus</taxon>
    </lineage>
</organism>
<comment type="caution">
    <text evidence="6">The sequence shown here is derived from an EMBL/GenBank/DDBJ whole genome shotgun (WGS) entry which is preliminary data.</text>
</comment>
<reference evidence="6 7" key="1">
    <citation type="submission" date="2019-02" db="EMBL/GenBank/DDBJ databases">
        <title>Paenibacillus sp. nov., isolated from surface-sterilized tissue of Thalictrum simplex L.</title>
        <authorList>
            <person name="Tuo L."/>
        </authorList>
    </citation>
    <scope>NUCLEOTIDE SEQUENCE [LARGE SCALE GENOMIC DNA]</scope>
    <source>
        <strain evidence="6 7">N2SHLJ1</strain>
    </source>
</reference>
<dbReference type="SUPFAM" id="SSF51905">
    <property type="entry name" value="FAD/NAD(P)-binding domain"/>
    <property type="match status" value="1"/>
</dbReference>
<dbReference type="PANTHER" id="PTHR43498:SF1">
    <property type="entry name" value="COB--COM HETERODISULFIDE REDUCTASE IRON-SULFUR SUBUNIT A"/>
    <property type="match status" value="1"/>
</dbReference>
<protein>
    <submittedName>
        <fullName evidence="6">FAD-dependent oxidoreductase</fullName>
    </submittedName>
</protein>
<dbReference type="OrthoDB" id="9780658at2"/>
<evidence type="ECO:0000256" key="4">
    <source>
        <dbReference type="ARBA" id="ARBA00023004"/>
    </source>
</evidence>
<evidence type="ECO:0000256" key="3">
    <source>
        <dbReference type="ARBA" id="ARBA00023002"/>
    </source>
</evidence>
<dbReference type="InterPro" id="IPR036188">
    <property type="entry name" value="FAD/NAD-bd_sf"/>
</dbReference>
<dbReference type="Gene3D" id="2.60.120.260">
    <property type="entry name" value="Galactose-binding domain-like"/>
    <property type="match status" value="1"/>
</dbReference>
<keyword evidence="3" id="KW-0560">Oxidoreductase</keyword>
<gene>
    <name evidence="6" type="ORF">EYB31_16060</name>
</gene>
<evidence type="ECO:0000256" key="5">
    <source>
        <dbReference type="ARBA" id="ARBA00023014"/>
    </source>
</evidence>
<proteinExistence type="predicted"/>
<dbReference type="PANTHER" id="PTHR43498">
    <property type="entry name" value="FERREDOXIN:COB-COM HETERODISULFIDE REDUCTASE SUBUNIT A"/>
    <property type="match status" value="1"/>
</dbReference>
<dbReference type="GO" id="GO:0051539">
    <property type="term" value="F:4 iron, 4 sulfur cluster binding"/>
    <property type="evidence" value="ECO:0007669"/>
    <property type="project" value="UniProtKB-KW"/>
</dbReference>
<dbReference type="Proteomes" id="UP000293142">
    <property type="component" value="Unassembled WGS sequence"/>
</dbReference>
<keyword evidence="4" id="KW-0408">Iron</keyword>
<keyword evidence="7" id="KW-1185">Reference proteome</keyword>
<dbReference type="Pfam" id="PF12831">
    <property type="entry name" value="FAD_oxidored"/>
    <property type="match status" value="1"/>
</dbReference>
<dbReference type="RefSeq" id="WP_131014378.1">
    <property type="nucleotide sequence ID" value="NZ_SIRE01000011.1"/>
</dbReference>
<name>A0A4Q9DQK4_9BACL</name>
<keyword evidence="1" id="KW-0004">4Fe-4S</keyword>
<dbReference type="AlphaFoldDB" id="A0A4Q9DQK4"/>
<accession>A0A4Q9DQK4</accession>
<evidence type="ECO:0000313" key="6">
    <source>
        <dbReference type="EMBL" id="TBL77662.1"/>
    </source>
</evidence>
<keyword evidence="2" id="KW-0479">Metal-binding</keyword>
<dbReference type="Gene3D" id="3.50.50.60">
    <property type="entry name" value="FAD/NAD(P)-binding domain"/>
    <property type="match status" value="1"/>
</dbReference>
<evidence type="ECO:0000256" key="1">
    <source>
        <dbReference type="ARBA" id="ARBA00022485"/>
    </source>
</evidence>
<sequence length="744" mass="83002">MRSETVHSDITVIGGGLSGVCAAVAAARLGSKVALVQNRPVLGGNSSSEIRVWVCGATGHGVNRYSRETGIMGEMFLENQYTNPEGNPYYWDIIVLETVRNEPNIQLFLNTDVHEVETDTDGEDQKIRSVTGWMMGSERRIRFESPVFLDCSGDGLIGFLAGAKFQLGREAKHEYNEAWGQEVADDIQLGSTLLFYTKDVGFPVKYVAPSFAKDITQTPIPMQRVIQSGDSGCFYWWIEFGGEMDIAHDNESIRDELQSVIYGIWDYIKNSGNYQADNLTLEWVGNLPGKREYRRFIGDYVYNQNDIEGQVEFEDRVTFGGWSIDLHDPKGMYGEVGSKHLQPKGIYHIPFRSLYSVNVPNLLFAGRNFSATHVAFGGTRVQGTCATMGEAAGTAASLCVLKGVSPRELHRSHLQELQMTLLRQDASMIGLSLPIEGNLAPLAKVSASSTMDVIASERPDQAFKLHTDLGFTFPVDPSLGTIELLLDVDAPTVLEVEVWDTGRGENYIPATLQTRDEIRLEPGTGKWATFLLPWEPGRPQNAFVIIKENPLVSVHLSTQPVSGVLTYVREKGLNVERGIEGLDPNEPVVMWNMKSVLRKVICFRAATAAYSPDKTTDGFLRPYAGPHMWASQPMQPGGNEWLEFAWDSEVTVQEIQLVLNDDVNEDLINLHHHRTPFEIMPQLVKDFSIQVKEVDAWTEIYRESGNRRRMVKCQVPAVQATQLRIVVESTNGGERAEVSEVRIF</sequence>
<keyword evidence="5" id="KW-0411">Iron-sulfur</keyword>
<dbReference type="EMBL" id="SIRE01000011">
    <property type="protein sequence ID" value="TBL77662.1"/>
    <property type="molecule type" value="Genomic_DNA"/>
</dbReference>
<evidence type="ECO:0000256" key="2">
    <source>
        <dbReference type="ARBA" id="ARBA00022723"/>
    </source>
</evidence>
<dbReference type="GO" id="GO:0016491">
    <property type="term" value="F:oxidoreductase activity"/>
    <property type="evidence" value="ECO:0007669"/>
    <property type="project" value="UniProtKB-KW"/>
</dbReference>